<feature type="transmembrane region" description="Helical" evidence="7">
    <location>
        <begin position="242"/>
        <end position="266"/>
    </location>
</feature>
<dbReference type="PANTHER" id="PTHR30572">
    <property type="entry name" value="MEMBRANE COMPONENT OF TRANSPORTER-RELATED"/>
    <property type="match status" value="1"/>
</dbReference>
<feature type="transmembrane region" description="Helical" evidence="7">
    <location>
        <begin position="334"/>
        <end position="352"/>
    </location>
</feature>
<feature type="domain" description="ABC3 transporter permease C-terminal" evidence="8">
    <location>
        <begin position="247"/>
        <end position="357"/>
    </location>
</feature>
<evidence type="ECO:0000256" key="3">
    <source>
        <dbReference type="ARBA" id="ARBA00022692"/>
    </source>
</evidence>
<keyword evidence="2" id="KW-1003">Cell membrane</keyword>
<evidence type="ECO:0000313" key="11">
    <source>
        <dbReference type="Proteomes" id="UP000622687"/>
    </source>
</evidence>
<dbReference type="InterPro" id="IPR050250">
    <property type="entry name" value="Macrolide_Exporter_MacB"/>
</dbReference>
<organism evidence="10 11">
    <name type="scientific">Clostridium aciditolerans</name>
    <dbReference type="NCBI Taxonomy" id="339861"/>
    <lineage>
        <taxon>Bacteria</taxon>
        <taxon>Bacillati</taxon>
        <taxon>Bacillota</taxon>
        <taxon>Clostridia</taxon>
        <taxon>Eubacteriales</taxon>
        <taxon>Clostridiaceae</taxon>
        <taxon>Clostridium</taxon>
    </lineage>
</organism>
<evidence type="ECO:0000259" key="8">
    <source>
        <dbReference type="Pfam" id="PF02687"/>
    </source>
</evidence>
<dbReference type="AlphaFoldDB" id="A0A934HZK1"/>
<evidence type="ECO:0000256" key="5">
    <source>
        <dbReference type="ARBA" id="ARBA00023136"/>
    </source>
</evidence>
<feature type="transmembrane region" description="Helical" evidence="7">
    <location>
        <begin position="16"/>
        <end position="35"/>
    </location>
</feature>
<keyword evidence="11" id="KW-1185">Reference proteome</keyword>
<dbReference type="InterPro" id="IPR025857">
    <property type="entry name" value="MacB_PCD"/>
</dbReference>
<dbReference type="GO" id="GO:0005886">
    <property type="term" value="C:plasma membrane"/>
    <property type="evidence" value="ECO:0007669"/>
    <property type="project" value="UniProtKB-SubCell"/>
</dbReference>
<dbReference type="PANTHER" id="PTHR30572:SF4">
    <property type="entry name" value="ABC TRANSPORTER PERMEASE YTRF"/>
    <property type="match status" value="1"/>
</dbReference>
<keyword evidence="3 7" id="KW-0812">Transmembrane</keyword>
<evidence type="ECO:0000256" key="6">
    <source>
        <dbReference type="ARBA" id="ARBA00038076"/>
    </source>
</evidence>
<reference evidence="10" key="1">
    <citation type="submission" date="2020-12" db="EMBL/GenBank/DDBJ databases">
        <title>Clostridium thailandense sp. nov., a novel acetogenic bacterium isolated from peat land soil in Thailand.</title>
        <authorList>
            <person name="Chaikitkaew S."/>
            <person name="Birkeland N.K."/>
        </authorList>
    </citation>
    <scope>NUCLEOTIDE SEQUENCE</scope>
    <source>
        <strain evidence="10">DSM 17425</strain>
    </source>
</reference>
<comment type="subcellular location">
    <subcellularLocation>
        <location evidence="1">Cell membrane</location>
        <topology evidence="1">Multi-pass membrane protein</topology>
    </subcellularLocation>
</comment>
<dbReference type="Pfam" id="PF02687">
    <property type="entry name" value="FtsX"/>
    <property type="match status" value="1"/>
</dbReference>
<accession>A0A934HZK1</accession>
<dbReference type="InterPro" id="IPR003838">
    <property type="entry name" value="ABC3_permease_C"/>
</dbReference>
<protein>
    <submittedName>
        <fullName evidence="10">ABC transporter permease</fullName>
    </submittedName>
</protein>
<evidence type="ECO:0000256" key="7">
    <source>
        <dbReference type="SAM" id="Phobius"/>
    </source>
</evidence>
<gene>
    <name evidence="10" type="ORF">I6U51_14945</name>
</gene>
<dbReference type="GO" id="GO:0022857">
    <property type="term" value="F:transmembrane transporter activity"/>
    <property type="evidence" value="ECO:0007669"/>
    <property type="project" value="TreeGrafter"/>
</dbReference>
<proteinExistence type="inferred from homology"/>
<evidence type="ECO:0000313" key="10">
    <source>
        <dbReference type="EMBL" id="MBI6873982.1"/>
    </source>
</evidence>
<evidence type="ECO:0000256" key="4">
    <source>
        <dbReference type="ARBA" id="ARBA00022989"/>
    </source>
</evidence>
<dbReference type="EMBL" id="JAEEGB010000017">
    <property type="protein sequence ID" value="MBI6873982.1"/>
    <property type="molecule type" value="Genomic_DNA"/>
</dbReference>
<keyword evidence="4 7" id="KW-1133">Transmembrane helix</keyword>
<sequence>MNKLRSIISKLRHTQFIIICIVTMSIFVSLITSYVEKERKSILELNNFKSKNSVNFSIGENIENLERVNTINSLKKNKDIIITHLYGMRFEPGTMGEGIYFNGEYKNGYNLLQGRFFNKSDFESDKKIVVIGKGVLDKTHVKSGKRYILSGTDEYEVIGVIGKKNVQTRYDILVLYNLNCELNNKDIISDTNWTLDSLSTEEKKLQDMLCGINEEHKDVRILLKYKEGQFNPLESALRSSDFLIYNSLLIIGCVFFSLVRSICFWLDNIRLEIGIRKAFGANDRDLLFDMLGRYISISLISILAAIGIQKILIYFKILGCENYLITFKNIGTGILFQIIISLFFITISMIKINKITPNNILKGN</sequence>
<comment type="caution">
    <text evidence="10">The sequence shown here is derived from an EMBL/GenBank/DDBJ whole genome shotgun (WGS) entry which is preliminary data.</text>
</comment>
<evidence type="ECO:0000256" key="2">
    <source>
        <dbReference type="ARBA" id="ARBA00022475"/>
    </source>
</evidence>
<evidence type="ECO:0000259" key="9">
    <source>
        <dbReference type="Pfam" id="PF12704"/>
    </source>
</evidence>
<keyword evidence="5 7" id="KW-0472">Membrane</keyword>
<evidence type="ECO:0000256" key="1">
    <source>
        <dbReference type="ARBA" id="ARBA00004651"/>
    </source>
</evidence>
<name>A0A934HZK1_9CLOT</name>
<dbReference type="Proteomes" id="UP000622687">
    <property type="component" value="Unassembled WGS sequence"/>
</dbReference>
<feature type="domain" description="MacB-like periplasmic core" evidence="9">
    <location>
        <begin position="87"/>
        <end position="165"/>
    </location>
</feature>
<dbReference type="RefSeq" id="WP_211143397.1">
    <property type="nucleotide sequence ID" value="NZ_JAEEGB010000017.1"/>
</dbReference>
<dbReference type="Pfam" id="PF12704">
    <property type="entry name" value="MacB_PCD"/>
    <property type="match status" value="1"/>
</dbReference>
<feature type="transmembrane region" description="Helical" evidence="7">
    <location>
        <begin position="294"/>
        <end position="314"/>
    </location>
</feature>
<comment type="similarity">
    <text evidence="6">Belongs to the ABC-4 integral membrane protein family.</text>
</comment>